<dbReference type="InterPro" id="IPR045906">
    <property type="entry name" value="ULK4"/>
</dbReference>
<dbReference type="AlphaFoldDB" id="Q4SVU2"/>
<gene>
    <name evidence="3" type="ORF">GSTENG00011820001</name>
</gene>
<dbReference type="SUPFAM" id="SSF56112">
    <property type="entry name" value="Protein kinase-like (PK-like)"/>
    <property type="match status" value="1"/>
</dbReference>
<sequence length="568" mass="63360">MENYIVYNELGAGSSCVVYKGRKKGTLGFVALISAGKAMKPFLTNHVYICSKLHHPNVVSFYEWYETNTHLWCVVELCTGGSLQSLIQHDGGCPEESVRRFGWDLVQGLRHIHRSGIVVSYLNPSKILLDGSGILKFANFCLTKTAGGTQEDLLSFFTSSEETVEGEVSIDSIKTKPQGPRAYVAPEVLQGSETSVSSDLWALGCILYYMYTGHPPFRADNSRELTEMILHLEPLPLRKNESSSSPPSDDFRNLLKCLLQKNPAESENRGRGSRGSPGRDRSTSKVLPGQTDKLPDQHSAVMPPVSGMCRTRSEDVMNRREGKASSETDVKNHVKALLYTDSDFTVCSLVAMLKVHTLSRRRSDVFSIWNWDVFSLYSLPAQHLLRSIVPVSVWRRIRVRRLLSCEWWPTVFPFTLTLKLYFSLPVEDLLSLSDENWTVFISEICLSLGEQTPAAQASPLRARPAGARSRLHLLCYLSSVVQHQAVANRLINSKLVVATLSELLKLNFRNKTLKLYILAALGEFLIPPFLSGSLDEKKRGSPEGLWFVPAAAYTGLMRSLREGVSVSV</sequence>
<dbReference type="PANTHER" id="PTHR46240:SF1">
    <property type="entry name" value="SERINE_THREONINE-PROTEIN KINASE ULK4"/>
    <property type="match status" value="1"/>
</dbReference>
<reference evidence="3" key="1">
    <citation type="journal article" date="2004" name="Nature">
        <title>Genome duplication in the teleost fish Tetraodon nigroviridis reveals the early vertebrate proto-karyotype.</title>
        <authorList>
            <person name="Jaillon O."/>
            <person name="Aury J.-M."/>
            <person name="Brunet F."/>
            <person name="Petit J.-L."/>
            <person name="Stange-Thomann N."/>
            <person name="Mauceli E."/>
            <person name="Bouneau L."/>
            <person name="Fischer C."/>
            <person name="Ozouf-Costaz C."/>
            <person name="Bernot A."/>
            <person name="Nicaud S."/>
            <person name="Jaffe D."/>
            <person name="Fisher S."/>
            <person name="Lutfalla G."/>
            <person name="Dossat C."/>
            <person name="Segurens B."/>
            <person name="Dasilva C."/>
            <person name="Salanoubat M."/>
            <person name="Levy M."/>
            <person name="Boudet N."/>
            <person name="Castellano S."/>
            <person name="Anthouard V."/>
            <person name="Jubin C."/>
            <person name="Castelli V."/>
            <person name="Katinka M."/>
            <person name="Vacherie B."/>
            <person name="Biemont C."/>
            <person name="Skalli Z."/>
            <person name="Cattolico L."/>
            <person name="Poulain J."/>
            <person name="De Berardinis V."/>
            <person name="Cruaud C."/>
            <person name="Duprat S."/>
            <person name="Brottier P."/>
            <person name="Coutanceau J.-P."/>
            <person name="Gouzy J."/>
            <person name="Parra G."/>
            <person name="Lardier G."/>
            <person name="Chapple C."/>
            <person name="McKernan K.J."/>
            <person name="McEwan P."/>
            <person name="Bosak S."/>
            <person name="Kellis M."/>
            <person name="Volff J.-N."/>
            <person name="Guigo R."/>
            <person name="Zody M.C."/>
            <person name="Mesirov J."/>
            <person name="Lindblad-Toh K."/>
            <person name="Birren B."/>
            <person name="Nusbaum C."/>
            <person name="Kahn D."/>
            <person name="Robinson-Rechavi M."/>
            <person name="Laudet V."/>
            <person name="Schachter V."/>
            <person name="Quetier F."/>
            <person name="Saurin W."/>
            <person name="Scarpelli C."/>
            <person name="Wincker P."/>
            <person name="Lander E.S."/>
            <person name="Weissenbach J."/>
            <person name="Roest Crollius H."/>
        </authorList>
    </citation>
    <scope>NUCLEOTIDE SEQUENCE [LARGE SCALE GENOMIC DNA]</scope>
</reference>
<dbReference type="OrthoDB" id="24822at2759"/>
<dbReference type="PANTHER" id="PTHR46240">
    <property type="entry name" value="SER/THR PROTEIN KINASE ULK4"/>
    <property type="match status" value="1"/>
</dbReference>
<accession>Q4SVU2</accession>
<dbReference type="PROSITE" id="PS50011">
    <property type="entry name" value="PROTEIN_KINASE_DOM"/>
    <property type="match status" value="1"/>
</dbReference>
<comment type="caution">
    <text evidence="3">The sequence shown here is derived from an EMBL/GenBank/DDBJ whole genome shotgun (WGS) entry which is preliminary data.</text>
</comment>
<dbReference type="EMBL" id="CAAE01013723">
    <property type="protein sequence ID" value="CAF95240.1"/>
    <property type="molecule type" value="Genomic_DNA"/>
</dbReference>
<protein>
    <submittedName>
        <fullName evidence="3">(spotted green pufferfish) hypothetical protein</fullName>
    </submittedName>
</protein>
<dbReference type="InterPro" id="IPR011009">
    <property type="entry name" value="Kinase-like_dom_sf"/>
</dbReference>
<evidence type="ECO:0000256" key="1">
    <source>
        <dbReference type="SAM" id="MobiDB-lite"/>
    </source>
</evidence>
<dbReference type="KEGG" id="tng:GSTEN00011820G001"/>
<dbReference type="GO" id="GO:0005524">
    <property type="term" value="F:ATP binding"/>
    <property type="evidence" value="ECO:0007669"/>
    <property type="project" value="InterPro"/>
</dbReference>
<proteinExistence type="predicted"/>
<dbReference type="Gene3D" id="1.10.510.10">
    <property type="entry name" value="Transferase(Phosphotransferase) domain 1"/>
    <property type="match status" value="1"/>
</dbReference>
<name>Q4SVU2_TETNG</name>
<dbReference type="Pfam" id="PF00069">
    <property type="entry name" value="Pkinase"/>
    <property type="match status" value="1"/>
</dbReference>
<feature type="domain" description="Protein kinase" evidence="2">
    <location>
        <begin position="4"/>
        <end position="279"/>
    </location>
</feature>
<dbReference type="InterPro" id="IPR000719">
    <property type="entry name" value="Prot_kinase_dom"/>
</dbReference>
<evidence type="ECO:0000259" key="2">
    <source>
        <dbReference type="PROSITE" id="PS50011"/>
    </source>
</evidence>
<evidence type="ECO:0000313" key="3">
    <source>
        <dbReference type="EMBL" id="CAF95240.1"/>
    </source>
</evidence>
<reference evidence="3" key="2">
    <citation type="submission" date="2004-02" db="EMBL/GenBank/DDBJ databases">
        <authorList>
            <consortium name="Genoscope"/>
            <consortium name="Whitehead Institute Centre for Genome Research"/>
        </authorList>
    </citation>
    <scope>NUCLEOTIDE SEQUENCE</scope>
</reference>
<dbReference type="GO" id="GO:0004672">
    <property type="term" value="F:protein kinase activity"/>
    <property type="evidence" value="ECO:0007669"/>
    <property type="project" value="InterPro"/>
</dbReference>
<organism evidence="3">
    <name type="scientific">Tetraodon nigroviridis</name>
    <name type="common">Spotted green pufferfish</name>
    <name type="synonym">Chelonodon nigroviridis</name>
    <dbReference type="NCBI Taxonomy" id="99883"/>
    <lineage>
        <taxon>Eukaryota</taxon>
        <taxon>Metazoa</taxon>
        <taxon>Chordata</taxon>
        <taxon>Craniata</taxon>
        <taxon>Vertebrata</taxon>
        <taxon>Euteleostomi</taxon>
        <taxon>Actinopterygii</taxon>
        <taxon>Neopterygii</taxon>
        <taxon>Teleostei</taxon>
        <taxon>Neoteleostei</taxon>
        <taxon>Acanthomorphata</taxon>
        <taxon>Eupercaria</taxon>
        <taxon>Tetraodontiformes</taxon>
        <taxon>Tetradontoidea</taxon>
        <taxon>Tetraodontidae</taxon>
        <taxon>Tetraodon</taxon>
    </lineage>
</organism>
<feature type="region of interest" description="Disordered" evidence="1">
    <location>
        <begin position="262"/>
        <end position="327"/>
    </location>
</feature>
<feature type="compositionally biased region" description="Basic and acidic residues" evidence="1">
    <location>
        <begin position="311"/>
        <end position="327"/>
    </location>
</feature>